<reference evidence="1" key="1">
    <citation type="submission" date="2020-12" db="EMBL/GenBank/DDBJ databases">
        <authorList>
            <person name="Iha C."/>
        </authorList>
    </citation>
    <scope>NUCLEOTIDE SEQUENCE</scope>
</reference>
<gene>
    <name evidence="1" type="ORF">OSTQU699_LOCUS889</name>
</gene>
<dbReference type="Proteomes" id="UP000708148">
    <property type="component" value="Unassembled WGS sequence"/>
</dbReference>
<evidence type="ECO:0000313" key="1">
    <source>
        <dbReference type="EMBL" id="CAD7695528.1"/>
    </source>
</evidence>
<accession>A0A8S1IQ61</accession>
<protein>
    <submittedName>
        <fullName evidence="1">Uncharacterized protein</fullName>
    </submittedName>
</protein>
<dbReference type="EMBL" id="CAJHUC010000358">
    <property type="protein sequence ID" value="CAD7695528.1"/>
    <property type="molecule type" value="Genomic_DNA"/>
</dbReference>
<evidence type="ECO:0000313" key="2">
    <source>
        <dbReference type="Proteomes" id="UP000708148"/>
    </source>
</evidence>
<keyword evidence="2" id="KW-1185">Reference proteome</keyword>
<sequence>MFVEGQQMCCWDLHTNMQPHTLSFSLLGWAHHSVRHVFRSARYISALARPLFSLLWAPAGQCGLRQGPGFRAAGMLEVHLTDAEAHCCEVSLGQRRTHTVALMPKHPLLTRHYYDRSSSASAHGSGAGRSEVDGGCANDSKTTMGSHYRVHPCLQG</sequence>
<dbReference type="AlphaFoldDB" id="A0A8S1IQ61"/>
<comment type="caution">
    <text evidence="1">The sequence shown here is derived from an EMBL/GenBank/DDBJ whole genome shotgun (WGS) entry which is preliminary data.</text>
</comment>
<name>A0A8S1IQ61_9CHLO</name>
<organism evidence="1 2">
    <name type="scientific">Ostreobium quekettii</name>
    <dbReference type="NCBI Taxonomy" id="121088"/>
    <lineage>
        <taxon>Eukaryota</taxon>
        <taxon>Viridiplantae</taxon>
        <taxon>Chlorophyta</taxon>
        <taxon>core chlorophytes</taxon>
        <taxon>Ulvophyceae</taxon>
        <taxon>TCBD clade</taxon>
        <taxon>Bryopsidales</taxon>
        <taxon>Ostreobineae</taxon>
        <taxon>Ostreobiaceae</taxon>
        <taxon>Ostreobium</taxon>
    </lineage>
</organism>
<proteinExistence type="predicted"/>